<proteinExistence type="predicted"/>
<evidence type="ECO:0008006" key="4">
    <source>
        <dbReference type="Google" id="ProtNLM"/>
    </source>
</evidence>
<reference evidence="2 3" key="1">
    <citation type="submission" date="2024-04" db="EMBL/GenBank/DDBJ databases">
        <title>draft genome sequnece of Paenibacillus filicis.</title>
        <authorList>
            <person name="Kim D.-U."/>
        </authorList>
    </citation>
    <scope>NUCLEOTIDE SEQUENCE [LARGE SCALE GENOMIC DNA]</scope>
    <source>
        <strain evidence="2 3">KACC14197</strain>
    </source>
</reference>
<dbReference type="Proteomes" id="UP001469365">
    <property type="component" value="Unassembled WGS sequence"/>
</dbReference>
<name>A0ABU9DQM3_9BACL</name>
<dbReference type="RefSeq" id="WP_341418281.1">
    <property type="nucleotide sequence ID" value="NZ_JBBPCC010000019.1"/>
</dbReference>
<organism evidence="2 3">
    <name type="scientific">Paenibacillus filicis</name>
    <dbReference type="NCBI Taxonomy" id="669464"/>
    <lineage>
        <taxon>Bacteria</taxon>
        <taxon>Bacillati</taxon>
        <taxon>Bacillota</taxon>
        <taxon>Bacilli</taxon>
        <taxon>Bacillales</taxon>
        <taxon>Paenibacillaceae</taxon>
        <taxon>Paenibacillus</taxon>
    </lineage>
</organism>
<feature type="compositionally biased region" description="Basic and acidic residues" evidence="1">
    <location>
        <begin position="1"/>
        <end position="22"/>
    </location>
</feature>
<protein>
    <recommendedName>
        <fullName evidence="4">YfhD-like protein</fullName>
    </recommendedName>
</protein>
<gene>
    <name evidence="2" type="ORF">WMW72_24895</name>
</gene>
<dbReference type="EMBL" id="JBBPCC010000019">
    <property type="protein sequence ID" value="MEK8131147.1"/>
    <property type="molecule type" value="Genomic_DNA"/>
</dbReference>
<keyword evidence="3" id="KW-1185">Reference proteome</keyword>
<comment type="caution">
    <text evidence="2">The sequence shown here is derived from an EMBL/GenBank/DDBJ whole genome shotgun (WGS) entry which is preliminary data.</text>
</comment>
<sequence length="41" mass="4609">MAKQNREEGSSKEQLKQAEEQPNKQPAAFDKKLNGPNRPSV</sequence>
<evidence type="ECO:0000256" key="1">
    <source>
        <dbReference type="SAM" id="MobiDB-lite"/>
    </source>
</evidence>
<evidence type="ECO:0000313" key="2">
    <source>
        <dbReference type="EMBL" id="MEK8131147.1"/>
    </source>
</evidence>
<feature type="region of interest" description="Disordered" evidence="1">
    <location>
        <begin position="1"/>
        <end position="41"/>
    </location>
</feature>
<evidence type="ECO:0000313" key="3">
    <source>
        <dbReference type="Proteomes" id="UP001469365"/>
    </source>
</evidence>
<accession>A0ABU9DQM3</accession>